<evidence type="ECO:0000313" key="8">
    <source>
        <dbReference type="EMBL" id="RPB16072.1"/>
    </source>
</evidence>
<organism evidence="8 9">
    <name type="scientific">Morchella conica CCBAS932</name>
    <dbReference type="NCBI Taxonomy" id="1392247"/>
    <lineage>
        <taxon>Eukaryota</taxon>
        <taxon>Fungi</taxon>
        <taxon>Dikarya</taxon>
        <taxon>Ascomycota</taxon>
        <taxon>Pezizomycotina</taxon>
        <taxon>Pezizomycetes</taxon>
        <taxon>Pezizales</taxon>
        <taxon>Morchellaceae</taxon>
        <taxon>Morchella</taxon>
    </lineage>
</organism>
<dbReference type="FunCoup" id="A0A3N4L3G8">
    <property type="interactions" value="1177"/>
</dbReference>
<evidence type="ECO:0000256" key="5">
    <source>
        <dbReference type="ARBA" id="ARBA00023242"/>
    </source>
</evidence>
<dbReference type="InterPro" id="IPR035985">
    <property type="entry name" value="Ubiquitin-activating_enz"/>
</dbReference>
<dbReference type="GO" id="GO:0031510">
    <property type="term" value="C:SUMO activating enzyme complex"/>
    <property type="evidence" value="ECO:0007669"/>
    <property type="project" value="TreeGrafter"/>
</dbReference>
<sequence>MVSPALEEDVPILDMGDSASATVAAIAEAQTISADEVALYDRQIRLWGMEAQARMRNAHILLITIRSLANEVAKNLVLAGIGSLTVLDSEVVHEDDLGAQFFIGEEHIGMNRAEAAAPAIQRLNPRVPVHVDTSKLETKDSSYFKQFDIVIATELDLDSLLLINFSTRQCGRPFYAAATYGLYGYIFADLIKHSFVIEREKSNMKTDLKKESATRTVIGVTEKKEGEKTIEFVTKEEVYTPLVEVLNCEIDKTWKIRKRKTVPAVLPGVSAMWAFQKQHGRLPECTKNDFAEFTKLLTEANRQLNLPEEIVQSSFISSFVENATSELTPISAILGGILAQDVINVLGKREQPLQNLLVFDGNTSVGPIFALHPQDED</sequence>
<keyword evidence="5" id="KW-0539">Nucleus</keyword>
<dbReference type="Pfam" id="PF00899">
    <property type="entry name" value="ThiF"/>
    <property type="match status" value="1"/>
</dbReference>
<accession>A0A3N4L3G8</accession>
<proteinExistence type="inferred from homology"/>
<dbReference type="EMBL" id="ML119110">
    <property type="protein sequence ID" value="RPB16072.1"/>
    <property type="molecule type" value="Genomic_DNA"/>
</dbReference>
<keyword evidence="9" id="KW-1185">Reference proteome</keyword>
<keyword evidence="4" id="KW-0833">Ubl conjugation pathway</keyword>
<dbReference type="Proteomes" id="UP000277580">
    <property type="component" value="Unassembled WGS sequence"/>
</dbReference>
<dbReference type="AlphaFoldDB" id="A0A3N4L3G8"/>
<name>A0A3N4L3G8_9PEZI</name>
<comment type="pathway">
    <text evidence="2">Protein modification; protein sumoylation.</text>
</comment>
<dbReference type="OrthoDB" id="1708823at2759"/>
<dbReference type="GO" id="GO:0016925">
    <property type="term" value="P:protein sumoylation"/>
    <property type="evidence" value="ECO:0007669"/>
    <property type="project" value="TreeGrafter"/>
</dbReference>
<dbReference type="GO" id="GO:0019948">
    <property type="term" value="F:SUMO activating enzyme activity"/>
    <property type="evidence" value="ECO:0007669"/>
    <property type="project" value="TreeGrafter"/>
</dbReference>
<dbReference type="CDD" id="cd01492">
    <property type="entry name" value="Aos1_SUMO"/>
    <property type="match status" value="1"/>
</dbReference>
<evidence type="ECO:0000256" key="6">
    <source>
        <dbReference type="ARBA" id="ARBA00044354"/>
    </source>
</evidence>
<dbReference type="SUPFAM" id="SSF69572">
    <property type="entry name" value="Activating enzymes of the ubiquitin-like proteins"/>
    <property type="match status" value="1"/>
</dbReference>
<comment type="subcellular location">
    <subcellularLocation>
        <location evidence="1">Nucleus</location>
    </subcellularLocation>
</comment>
<evidence type="ECO:0000256" key="1">
    <source>
        <dbReference type="ARBA" id="ARBA00004123"/>
    </source>
</evidence>
<dbReference type="InParanoid" id="A0A3N4L3G8"/>
<evidence type="ECO:0000256" key="4">
    <source>
        <dbReference type="ARBA" id="ARBA00022786"/>
    </source>
</evidence>
<dbReference type="PANTHER" id="PTHR10953:SF162">
    <property type="entry name" value="SUMO-ACTIVATING ENZYME SUBUNIT 1"/>
    <property type="match status" value="1"/>
</dbReference>
<dbReference type="InterPro" id="IPR000011">
    <property type="entry name" value="UBQ/SUMO-activ_enz_E1-like"/>
</dbReference>
<reference evidence="8 9" key="1">
    <citation type="journal article" date="2018" name="Nat. Ecol. Evol.">
        <title>Pezizomycetes genomes reveal the molecular basis of ectomycorrhizal truffle lifestyle.</title>
        <authorList>
            <person name="Murat C."/>
            <person name="Payen T."/>
            <person name="Noel B."/>
            <person name="Kuo A."/>
            <person name="Morin E."/>
            <person name="Chen J."/>
            <person name="Kohler A."/>
            <person name="Krizsan K."/>
            <person name="Balestrini R."/>
            <person name="Da Silva C."/>
            <person name="Montanini B."/>
            <person name="Hainaut M."/>
            <person name="Levati E."/>
            <person name="Barry K.W."/>
            <person name="Belfiori B."/>
            <person name="Cichocki N."/>
            <person name="Clum A."/>
            <person name="Dockter R.B."/>
            <person name="Fauchery L."/>
            <person name="Guy J."/>
            <person name="Iotti M."/>
            <person name="Le Tacon F."/>
            <person name="Lindquist E.A."/>
            <person name="Lipzen A."/>
            <person name="Malagnac F."/>
            <person name="Mello A."/>
            <person name="Molinier V."/>
            <person name="Miyauchi S."/>
            <person name="Poulain J."/>
            <person name="Riccioni C."/>
            <person name="Rubini A."/>
            <person name="Sitrit Y."/>
            <person name="Splivallo R."/>
            <person name="Traeger S."/>
            <person name="Wang M."/>
            <person name="Zifcakova L."/>
            <person name="Wipf D."/>
            <person name="Zambonelli A."/>
            <person name="Paolocci F."/>
            <person name="Nowrousian M."/>
            <person name="Ottonello S."/>
            <person name="Baldrian P."/>
            <person name="Spatafora J.W."/>
            <person name="Henrissat B."/>
            <person name="Nagy L.G."/>
            <person name="Aury J.M."/>
            <person name="Wincker P."/>
            <person name="Grigoriev I.V."/>
            <person name="Bonfante P."/>
            <person name="Martin F.M."/>
        </authorList>
    </citation>
    <scope>NUCLEOTIDE SEQUENCE [LARGE SCALE GENOMIC DNA]</scope>
    <source>
        <strain evidence="8 9">CCBAS932</strain>
    </source>
</reference>
<evidence type="ECO:0000313" key="9">
    <source>
        <dbReference type="Proteomes" id="UP000277580"/>
    </source>
</evidence>
<dbReference type="InterPro" id="IPR045886">
    <property type="entry name" value="ThiF/MoeB/HesA"/>
</dbReference>
<dbReference type="PANTHER" id="PTHR10953">
    <property type="entry name" value="UBIQUITIN-ACTIVATING ENZYME E1"/>
    <property type="match status" value="1"/>
</dbReference>
<evidence type="ECO:0000256" key="2">
    <source>
        <dbReference type="ARBA" id="ARBA00004718"/>
    </source>
</evidence>
<dbReference type="PRINTS" id="PR01849">
    <property type="entry name" value="UBIQUITINACT"/>
</dbReference>
<protein>
    <recommendedName>
        <fullName evidence="6">Ubiquitin-like 1-activating enzyme E1A</fullName>
    </recommendedName>
</protein>
<feature type="domain" description="THIF-type NAD/FAD binding fold" evidence="7">
    <location>
        <begin position="40"/>
        <end position="371"/>
    </location>
</feature>
<dbReference type="GO" id="GO:0005737">
    <property type="term" value="C:cytoplasm"/>
    <property type="evidence" value="ECO:0007669"/>
    <property type="project" value="TreeGrafter"/>
</dbReference>
<comment type="similarity">
    <text evidence="3">Belongs to the ubiquitin-activating E1 family.</text>
</comment>
<gene>
    <name evidence="8" type="ORF">P167DRAFT_532541</name>
</gene>
<dbReference type="STRING" id="1392247.A0A3N4L3G8"/>
<dbReference type="Gene3D" id="3.40.50.720">
    <property type="entry name" value="NAD(P)-binding Rossmann-like Domain"/>
    <property type="match status" value="1"/>
</dbReference>
<evidence type="ECO:0000259" key="7">
    <source>
        <dbReference type="Pfam" id="PF00899"/>
    </source>
</evidence>
<dbReference type="InterPro" id="IPR000594">
    <property type="entry name" value="ThiF_NAD_FAD-bd"/>
</dbReference>
<evidence type="ECO:0000256" key="3">
    <source>
        <dbReference type="ARBA" id="ARBA00005673"/>
    </source>
</evidence>